<evidence type="ECO:0000313" key="5">
    <source>
        <dbReference type="EnsemblMetazoa" id="PPA41215.1"/>
    </source>
</evidence>
<dbReference type="GO" id="GO:0016020">
    <property type="term" value="C:membrane"/>
    <property type="evidence" value="ECO:0007669"/>
    <property type="project" value="UniProtKB-SubCell"/>
</dbReference>
<dbReference type="EnsemblMetazoa" id="PPA41215.1">
    <property type="protein sequence ID" value="PPA41215.1"/>
    <property type="gene ID" value="WBGene00279584"/>
</dbReference>
<dbReference type="PANTHER" id="PTHR46561:SF11">
    <property type="entry name" value="SERPENTINE RECEPTOR CLASS ALPHA_BETA-14"/>
    <property type="match status" value="1"/>
</dbReference>
<dbReference type="Proteomes" id="UP000005239">
    <property type="component" value="Unassembled WGS sequence"/>
</dbReference>
<keyword evidence="6" id="KW-1185">Reference proteome</keyword>
<keyword evidence="2" id="KW-0812">Transmembrane</keyword>
<evidence type="ECO:0000313" key="6">
    <source>
        <dbReference type="Proteomes" id="UP000005239"/>
    </source>
</evidence>
<dbReference type="Pfam" id="PF10292">
    <property type="entry name" value="7TM_GPCR_Srab"/>
    <property type="match status" value="2"/>
</dbReference>
<protein>
    <recommendedName>
        <fullName evidence="7">G protein-coupled receptor</fullName>
    </recommendedName>
</protein>
<dbReference type="PANTHER" id="PTHR46561">
    <property type="entry name" value="SERPENTINE RECEPTOR, CLASS AB (CLASS A-LIKE)-RELATED"/>
    <property type="match status" value="1"/>
</dbReference>
<dbReference type="AlphaFoldDB" id="A0A8R1UUK9"/>
<comment type="subcellular location">
    <subcellularLocation>
        <location evidence="1">Membrane</location>
        <topology evidence="1">Multi-pass membrane protein</topology>
    </subcellularLocation>
</comment>
<reference evidence="5" key="2">
    <citation type="submission" date="2022-06" db="UniProtKB">
        <authorList>
            <consortium name="EnsemblMetazoa"/>
        </authorList>
    </citation>
    <scope>IDENTIFICATION</scope>
    <source>
        <strain evidence="5">PS312</strain>
    </source>
</reference>
<evidence type="ECO:0008006" key="7">
    <source>
        <dbReference type="Google" id="ProtNLM"/>
    </source>
</evidence>
<dbReference type="InterPro" id="IPR019408">
    <property type="entry name" value="7TM_GPCR_serpentine_rcpt_Srab"/>
</dbReference>
<sequence>MKIFPFTAILLNKAVKGNIIHGKCDTKISSTCRSALLSMNMIACERFAATRNFRTYESSRRNTIYFSAHLLAYDFGGKYAVVPNSPNYYGEIWLGVRGPPVGLVEMLTIATFEYLYWLNRNRLHNTTFTLTERYKIAENIRMLEILRPIAKFHGVLTSYGVVCFLFFRQNLENGPTYPIFEECINLLILQGISLPIFFMRHERKVMAHENLSILMRYSSFDSIIPPSILSYDFGGKYAVTTLVPERGQIYHQIIGAPFQLLEMLTIATFEYLYRLNRNRLQKTTYNLSERYQIAENIRVLEILRPIAKLFHGSLSIYGGVSFILFGRKLENEPSYPIFEECINFLLVQGIVLPIVFIRHERCSILVLKGTFAESSADQGKQHNARRFCGSLQCSNNQRMRFVVKKKVLQTTNVLIESVAPIIGSLTVYPVQLYLLVVFPRMMTGIRVAYLLSLKNIAHIIAELTQPCTNCCRFHPSQLGASRFIGEKSKAIKCIHNCFRDA</sequence>
<evidence type="ECO:0000256" key="1">
    <source>
        <dbReference type="ARBA" id="ARBA00004141"/>
    </source>
</evidence>
<accession>A0A8R1UUK9</accession>
<evidence type="ECO:0000256" key="2">
    <source>
        <dbReference type="ARBA" id="ARBA00022692"/>
    </source>
</evidence>
<organism evidence="5 6">
    <name type="scientific">Pristionchus pacificus</name>
    <name type="common">Parasitic nematode worm</name>
    <dbReference type="NCBI Taxonomy" id="54126"/>
    <lineage>
        <taxon>Eukaryota</taxon>
        <taxon>Metazoa</taxon>
        <taxon>Ecdysozoa</taxon>
        <taxon>Nematoda</taxon>
        <taxon>Chromadorea</taxon>
        <taxon>Rhabditida</taxon>
        <taxon>Rhabditina</taxon>
        <taxon>Diplogasteromorpha</taxon>
        <taxon>Diplogasteroidea</taxon>
        <taxon>Neodiplogasteridae</taxon>
        <taxon>Pristionchus</taxon>
    </lineage>
</organism>
<evidence type="ECO:0000256" key="4">
    <source>
        <dbReference type="ARBA" id="ARBA00023136"/>
    </source>
</evidence>
<name>A0A8R1UUK9_PRIPA</name>
<keyword evidence="3" id="KW-1133">Transmembrane helix</keyword>
<gene>
    <name evidence="5" type="primary">WBGene00279584</name>
</gene>
<dbReference type="InterPro" id="IPR053286">
    <property type="entry name" value="Nematode_rcpt-like_srab"/>
</dbReference>
<proteinExistence type="predicted"/>
<reference evidence="6" key="1">
    <citation type="journal article" date="2008" name="Nat. Genet.">
        <title>The Pristionchus pacificus genome provides a unique perspective on nematode lifestyle and parasitism.</title>
        <authorList>
            <person name="Dieterich C."/>
            <person name="Clifton S.W."/>
            <person name="Schuster L.N."/>
            <person name="Chinwalla A."/>
            <person name="Delehaunty K."/>
            <person name="Dinkelacker I."/>
            <person name="Fulton L."/>
            <person name="Fulton R."/>
            <person name="Godfrey J."/>
            <person name="Minx P."/>
            <person name="Mitreva M."/>
            <person name="Roeseler W."/>
            <person name="Tian H."/>
            <person name="Witte H."/>
            <person name="Yang S.P."/>
            <person name="Wilson R.K."/>
            <person name="Sommer R.J."/>
        </authorList>
    </citation>
    <scope>NUCLEOTIDE SEQUENCE [LARGE SCALE GENOMIC DNA]</scope>
    <source>
        <strain evidence="6">PS312</strain>
    </source>
</reference>
<keyword evidence="4" id="KW-0472">Membrane</keyword>
<evidence type="ECO:0000256" key="3">
    <source>
        <dbReference type="ARBA" id="ARBA00022989"/>
    </source>
</evidence>